<dbReference type="SUPFAM" id="SSF50475">
    <property type="entry name" value="FMN-binding split barrel"/>
    <property type="match status" value="1"/>
</dbReference>
<dbReference type="Proteomes" id="UP000319818">
    <property type="component" value="Unassembled WGS sequence"/>
</dbReference>
<dbReference type="AlphaFoldDB" id="A0A543GGJ2"/>
<reference evidence="4 5" key="1">
    <citation type="submission" date="2019-06" db="EMBL/GenBank/DDBJ databases">
        <title>Sequencing the genomes of 1000 actinobacteria strains.</title>
        <authorList>
            <person name="Klenk H.-P."/>
        </authorList>
    </citation>
    <scope>NUCLEOTIDE SEQUENCE [LARGE SCALE GENOMIC DNA]</scope>
    <source>
        <strain evidence="4 5">DSM 45511</strain>
    </source>
</reference>
<dbReference type="PANTHER" id="PTHR30466">
    <property type="entry name" value="FLAVIN REDUCTASE"/>
    <property type="match status" value="1"/>
</dbReference>
<evidence type="ECO:0000313" key="4">
    <source>
        <dbReference type="EMBL" id="TQM45163.1"/>
    </source>
</evidence>
<sequence>MTTAGVPPADALRRAFGTFPTGVVAVCGLDGTVPVGMAASTFVPVSLDPPLIAVCLQRTSRTWPVLRTLPVLGVSVLAGGHAAAARALAAREGDRFAGLQTAITGDGALHVAGSPAVFVCTLEREADAGDHVIALLRVGRVEARPDIAPLVFHRSSFAQIAAQLTTDPDRRRARPA</sequence>
<dbReference type="GO" id="GO:0010181">
    <property type="term" value="F:FMN binding"/>
    <property type="evidence" value="ECO:0007669"/>
    <property type="project" value="InterPro"/>
</dbReference>
<comment type="similarity">
    <text evidence="1">Belongs to the non-flavoprotein flavin reductase family.</text>
</comment>
<dbReference type="RefSeq" id="WP_142100567.1">
    <property type="nucleotide sequence ID" value="NZ_VFPH01000001.1"/>
</dbReference>
<gene>
    <name evidence="4" type="ORF">FB388_2558</name>
</gene>
<dbReference type="GO" id="GO:0042602">
    <property type="term" value="F:riboflavin reductase (NADPH) activity"/>
    <property type="evidence" value="ECO:0007669"/>
    <property type="project" value="TreeGrafter"/>
</dbReference>
<dbReference type="PANTHER" id="PTHR30466:SF11">
    <property type="entry name" value="FLAVIN-DEPENDENT MONOOXYGENASE, REDUCTASE SUBUNIT HSAB"/>
    <property type="match status" value="1"/>
</dbReference>
<keyword evidence="2" id="KW-0560">Oxidoreductase</keyword>
<evidence type="ECO:0000256" key="2">
    <source>
        <dbReference type="ARBA" id="ARBA00023002"/>
    </source>
</evidence>
<dbReference type="SMART" id="SM00903">
    <property type="entry name" value="Flavin_Reduct"/>
    <property type="match status" value="1"/>
</dbReference>
<organism evidence="4 5">
    <name type="scientific">Pseudonocardia cypriaca</name>
    <dbReference type="NCBI Taxonomy" id="882449"/>
    <lineage>
        <taxon>Bacteria</taxon>
        <taxon>Bacillati</taxon>
        <taxon>Actinomycetota</taxon>
        <taxon>Actinomycetes</taxon>
        <taxon>Pseudonocardiales</taxon>
        <taxon>Pseudonocardiaceae</taxon>
        <taxon>Pseudonocardia</taxon>
    </lineage>
</organism>
<dbReference type="InterPro" id="IPR050268">
    <property type="entry name" value="NADH-dep_flavin_reductase"/>
</dbReference>
<dbReference type="InterPro" id="IPR002563">
    <property type="entry name" value="Flavin_Rdtase-like_dom"/>
</dbReference>
<evidence type="ECO:0000256" key="1">
    <source>
        <dbReference type="ARBA" id="ARBA00008898"/>
    </source>
</evidence>
<evidence type="ECO:0000259" key="3">
    <source>
        <dbReference type="SMART" id="SM00903"/>
    </source>
</evidence>
<proteinExistence type="inferred from homology"/>
<comment type="caution">
    <text evidence="4">The sequence shown here is derived from an EMBL/GenBank/DDBJ whole genome shotgun (WGS) entry which is preliminary data.</text>
</comment>
<dbReference type="Pfam" id="PF01613">
    <property type="entry name" value="Flavin_Reduct"/>
    <property type="match status" value="1"/>
</dbReference>
<dbReference type="InterPro" id="IPR012349">
    <property type="entry name" value="Split_barrel_FMN-bd"/>
</dbReference>
<dbReference type="Gene3D" id="2.30.110.10">
    <property type="entry name" value="Electron Transport, Fmn-binding Protein, Chain A"/>
    <property type="match status" value="1"/>
</dbReference>
<keyword evidence="5" id="KW-1185">Reference proteome</keyword>
<evidence type="ECO:0000313" key="5">
    <source>
        <dbReference type="Proteomes" id="UP000319818"/>
    </source>
</evidence>
<feature type="domain" description="Flavin reductase like" evidence="3">
    <location>
        <begin position="16"/>
        <end position="159"/>
    </location>
</feature>
<accession>A0A543GGJ2</accession>
<dbReference type="EMBL" id="VFPH01000001">
    <property type="protein sequence ID" value="TQM45163.1"/>
    <property type="molecule type" value="Genomic_DNA"/>
</dbReference>
<protein>
    <submittedName>
        <fullName evidence="4">Flavin reductase (DIM6/NTAB) family NADH-FMN oxidoreductase RutF</fullName>
    </submittedName>
</protein>
<name>A0A543GGJ2_9PSEU</name>
<dbReference type="OrthoDB" id="9792858at2"/>